<gene>
    <name evidence="3" type="ORF">B9Z65_3824</name>
</gene>
<dbReference type="AlphaFoldDB" id="A0A2P8A2S5"/>
<comment type="caution">
    <text evidence="3">The sequence shown here is derived from an EMBL/GenBank/DDBJ whole genome shotgun (WGS) entry which is preliminary data.</text>
</comment>
<feature type="transmembrane region" description="Helical" evidence="2">
    <location>
        <begin position="214"/>
        <end position="236"/>
    </location>
</feature>
<feature type="compositionally biased region" description="Polar residues" evidence="1">
    <location>
        <begin position="44"/>
        <end position="54"/>
    </location>
</feature>
<sequence>MTSEARTADSTTRVGNSRVFSGLDKSGESPSTFARTDGGLRTLPTGSSQFQGEVSRTKADRPRPTFSSRSFGPGRVPWAGPTTTRAPRPAITNFPRPVVPPRIPLSDLLSSLESALSNASAETATEAPRPITTRAATTSSFGPFIANASTTRPGFPTVRPSSTLLTTTSLPTLAAPSFTPPPPPVPSTQPTVAITPSPTPSSAPESVSLPAATIGGITVGCAASFGLLVLLAFMIWRKRREQYRPSYLEASWGDDADPGIQSNHRNPLLEDHAAFRTIDSALAAPPARPLTPPQPYVNPYYAVLAQRNPNVFGPKSPPPPKPARINFKRRKSMFLLKGWERTRLSEIPEELEDPFDEKELDFRRTVYEELGRFKFWEPREELMEDGYREVADGEEYGEQDDEDEEREADDMVNVQL</sequence>
<feature type="region of interest" description="Disordered" evidence="1">
    <location>
        <begin position="1"/>
        <end position="100"/>
    </location>
</feature>
<dbReference type="EMBL" id="NHZQ01000072">
    <property type="protein sequence ID" value="PSK54735.1"/>
    <property type="molecule type" value="Genomic_DNA"/>
</dbReference>
<dbReference type="OrthoDB" id="3946008at2759"/>
<feature type="region of interest" description="Disordered" evidence="1">
    <location>
        <begin position="174"/>
        <end position="201"/>
    </location>
</feature>
<feature type="compositionally biased region" description="Acidic residues" evidence="1">
    <location>
        <begin position="392"/>
        <end position="410"/>
    </location>
</feature>
<evidence type="ECO:0000313" key="4">
    <source>
        <dbReference type="Proteomes" id="UP000243723"/>
    </source>
</evidence>
<proteinExistence type="predicted"/>
<evidence type="ECO:0000313" key="3">
    <source>
        <dbReference type="EMBL" id="PSK54735.1"/>
    </source>
</evidence>
<evidence type="ECO:0000256" key="1">
    <source>
        <dbReference type="SAM" id="MobiDB-lite"/>
    </source>
</evidence>
<keyword evidence="2" id="KW-0812">Transmembrane</keyword>
<feature type="compositionally biased region" description="Pro residues" evidence="1">
    <location>
        <begin position="178"/>
        <end position="187"/>
    </location>
</feature>
<feature type="compositionally biased region" description="Low complexity" evidence="1">
    <location>
        <begin position="81"/>
        <end position="90"/>
    </location>
</feature>
<dbReference type="Proteomes" id="UP000243723">
    <property type="component" value="Unassembled WGS sequence"/>
</dbReference>
<feature type="compositionally biased region" description="Polar residues" evidence="1">
    <location>
        <begin position="1"/>
        <end position="19"/>
    </location>
</feature>
<reference evidence="3 4" key="1">
    <citation type="submission" date="2017-05" db="EMBL/GenBank/DDBJ databases">
        <title>Draft genome sequence of Elsinoe australis.</title>
        <authorList>
            <person name="Cheng Q."/>
        </authorList>
    </citation>
    <scope>NUCLEOTIDE SEQUENCE [LARGE SCALE GENOMIC DNA]</scope>
    <source>
        <strain evidence="3 4">NL1</strain>
    </source>
</reference>
<feature type="compositionally biased region" description="Low complexity" evidence="1">
    <location>
        <begin position="188"/>
        <end position="201"/>
    </location>
</feature>
<keyword evidence="2" id="KW-0472">Membrane</keyword>
<name>A0A2P8A2S5_9PEZI</name>
<accession>A0A2P8A2S5</accession>
<keyword evidence="4" id="KW-1185">Reference proteome</keyword>
<evidence type="ECO:0000256" key="2">
    <source>
        <dbReference type="SAM" id="Phobius"/>
    </source>
</evidence>
<organism evidence="3 4">
    <name type="scientific">Elsinoe australis</name>
    <dbReference type="NCBI Taxonomy" id="40998"/>
    <lineage>
        <taxon>Eukaryota</taxon>
        <taxon>Fungi</taxon>
        <taxon>Dikarya</taxon>
        <taxon>Ascomycota</taxon>
        <taxon>Pezizomycotina</taxon>
        <taxon>Dothideomycetes</taxon>
        <taxon>Dothideomycetidae</taxon>
        <taxon>Myriangiales</taxon>
        <taxon>Elsinoaceae</taxon>
        <taxon>Elsinoe</taxon>
    </lineage>
</organism>
<feature type="region of interest" description="Disordered" evidence="1">
    <location>
        <begin position="386"/>
        <end position="416"/>
    </location>
</feature>
<keyword evidence="2" id="KW-1133">Transmembrane helix</keyword>
<protein>
    <submittedName>
        <fullName evidence="3">Uncharacterized protein</fullName>
    </submittedName>
</protein>